<protein>
    <submittedName>
        <fullName evidence="6">Thioredoxin-disulfide reductase</fullName>
        <ecNumber evidence="6">1.8.1.9</ecNumber>
    </submittedName>
</protein>
<feature type="region of interest" description="Disordered" evidence="4">
    <location>
        <begin position="120"/>
        <end position="143"/>
    </location>
</feature>
<sequence length="143" mass="15432">MEEANFLTKFGSKVCIIHRRDKFKASKIMQKRVLENPKIEVIWNSVVLEAYGDEEKGGKVLGGVKVKNVVTGEISDLKVSGLFFAIGHEPATKFLGGQLELDSDGYVVTKPGLGIRVGAEAEGDGEEIEQGSGVLGPSNELKK</sequence>
<evidence type="ECO:0000256" key="1">
    <source>
        <dbReference type="ARBA" id="ARBA00009333"/>
    </source>
</evidence>
<dbReference type="PANTHER" id="PTHR48105">
    <property type="entry name" value="THIOREDOXIN REDUCTASE 1-RELATED-RELATED"/>
    <property type="match status" value="1"/>
</dbReference>
<proteinExistence type="inferred from homology"/>
<reference evidence="6" key="2">
    <citation type="submission" date="2020-07" db="EMBL/GenBank/DDBJ databases">
        <authorList>
            <person name="Vera ALvarez R."/>
            <person name="Arias-Moreno D.M."/>
            <person name="Jimenez-Jacinto V."/>
            <person name="Jimenez-Bremont J.F."/>
            <person name="Swaminathan K."/>
            <person name="Moose S.P."/>
            <person name="Guerrero-Gonzalez M.L."/>
            <person name="Marino-Ramirez L."/>
            <person name="Landsman D."/>
            <person name="Rodriguez-Kessler M."/>
            <person name="Delgado-Sanchez P."/>
        </authorList>
    </citation>
    <scope>NUCLEOTIDE SEQUENCE</scope>
    <source>
        <tissue evidence="6">Cladode</tissue>
    </source>
</reference>
<dbReference type="InterPro" id="IPR023753">
    <property type="entry name" value="FAD/NAD-binding_dom"/>
</dbReference>
<dbReference type="InterPro" id="IPR050097">
    <property type="entry name" value="Ferredoxin-NADP_redctase_2"/>
</dbReference>
<feature type="domain" description="FAD/NAD(P)-binding" evidence="5">
    <location>
        <begin position="1"/>
        <end position="111"/>
    </location>
</feature>
<evidence type="ECO:0000256" key="4">
    <source>
        <dbReference type="SAM" id="MobiDB-lite"/>
    </source>
</evidence>
<evidence type="ECO:0000256" key="3">
    <source>
        <dbReference type="ARBA" id="ARBA00023002"/>
    </source>
</evidence>
<name>A0A7C9DZG8_OPUST</name>
<keyword evidence="3 6" id="KW-0560">Oxidoreductase</keyword>
<dbReference type="PRINTS" id="PR00469">
    <property type="entry name" value="PNDRDTASEII"/>
</dbReference>
<evidence type="ECO:0000313" key="6">
    <source>
        <dbReference type="EMBL" id="MBA4651905.1"/>
    </source>
</evidence>
<organism evidence="6">
    <name type="scientific">Opuntia streptacantha</name>
    <name type="common">Prickly pear cactus</name>
    <name type="synonym">Opuntia cardona</name>
    <dbReference type="NCBI Taxonomy" id="393608"/>
    <lineage>
        <taxon>Eukaryota</taxon>
        <taxon>Viridiplantae</taxon>
        <taxon>Streptophyta</taxon>
        <taxon>Embryophyta</taxon>
        <taxon>Tracheophyta</taxon>
        <taxon>Spermatophyta</taxon>
        <taxon>Magnoliopsida</taxon>
        <taxon>eudicotyledons</taxon>
        <taxon>Gunneridae</taxon>
        <taxon>Pentapetalae</taxon>
        <taxon>Caryophyllales</taxon>
        <taxon>Cactineae</taxon>
        <taxon>Cactaceae</taxon>
        <taxon>Opuntioideae</taxon>
        <taxon>Opuntia</taxon>
    </lineage>
</organism>
<dbReference type="Gene3D" id="3.50.50.60">
    <property type="entry name" value="FAD/NAD(P)-binding domain"/>
    <property type="match status" value="2"/>
</dbReference>
<dbReference type="Pfam" id="PF07992">
    <property type="entry name" value="Pyr_redox_2"/>
    <property type="match status" value="1"/>
</dbReference>
<dbReference type="GO" id="GO:0004791">
    <property type="term" value="F:thioredoxin-disulfide reductase (NADPH) activity"/>
    <property type="evidence" value="ECO:0007669"/>
    <property type="project" value="UniProtKB-EC"/>
</dbReference>
<comment type="similarity">
    <text evidence="1">Belongs to the class-II pyridine nucleotide-disulfide oxidoreductase family.</text>
</comment>
<evidence type="ECO:0000256" key="2">
    <source>
        <dbReference type="ARBA" id="ARBA00022630"/>
    </source>
</evidence>
<dbReference type="AlphaFoldDB" id="A0A7C9DZG8"/>
<dbReference type="InterPro" id="IPR036188">
    <property type="entry name" value="FAD/NAD-bd_sf"/>
</dbReference>
<dbReference type="SUPFAM" id="SSF51905">
    <property type="entry name" value="FAD/NAD(P)-binding domain"/>
    <property type="match status" value="1"/>
</dbReference>
<dbReference type="EMBL" id="GISG01172042">
    <property type="protein sequence ID" value="MBA4651905.1"/>
    <property type="molecule type" value="Transcribed_RNA"/>
</dbReference>
<dbReference type="EC" id="1.8.1.9" evidence="6"/>
<reference evidence="6" key="1">
    <citation type="journal article" date="2013" name="J. Plant Res.">
        <title>Effect of fungi and light on seed germination of three Opuntia species from semiarid lands of central Mexico.</title>
        <authorList>
            <person name="Delgado-Sanchez P."/>
            <person name="Jimenez-Bremont J.F."/>
            <person name="Guerrero-Gonzalez Mde L."/>
            <person name="Flores J."/>
        </authorList>
    </citation>
    <scope>NUCLEOTIDE SEQUENCE</scope>
    <source>
        <tissue evidence="6">Cladode</tissue>
    </source>
</reference>
<keyword evidence="2" id="KW-0285">Flavoprotein</keyword>
<evidence type="ECO:0000259" key="5">
    <source>
        <dbReference type="Pfam" id="PF07992"/>
    </source>
</evidence>
<accession>A0A7C9DZG8</accession>